<sequence>MGVSVGVDKQKALDVLAALARFGLAAMWIVAGATKLGHHMQVTQSIEAYEIFTPYWSNLLAYVIGPLELAGGLFLLLGIKIRAAGWVSMAVLVMFVIGLWTVHARGMVIDCGCFTPGERRPQPEDVLWAIARDIGFMIATSLMIYRPFKKLAIYP</sequence>
<evidence type="ECO:0000256" key="5">
    <source>
        <dbReference type="SAM" id="Phobius"/>
    </source>
</evidence>
<evidence type="ECO:0000256" key="2">
    <source>
        <dbReference type="ARBA" id="ARBA00022692"/>
    </source>
</evidence>
<evidence type="ECO:0000313" key="8">
    <source>
        <dbReference type="Proteomes" id="UP000060016"/>
    </source>
</evidence>
<feature type="transmembrane region" description="Helical" evidence="5">
    <location>
        <begin position="126"/>
        <end position="145"/>
    </location>
</feature>
<evidence type="ECO:0000256" key="1">
    <source>
        <dbReference type="ARBA" id="ARBA00004141"/>
    </source>
</evidence>
<name>A0A0K1R8U3_9CORY</name>
<dbReference type="EMBL" id="CP012342">
    <property type="protein sequence ID" value="AKV57834.1"/>
    <property type="molecule type" value="Genomic_DNA"/>
</dbReference>
<proteinExistence type="predicted"/>
<keyword evidence="2 5" id="KW-0812">Transmembrane</keyword>
<evidence type="ECO:0000313" key="7">
    <source>
        <dbReference type="EMBL" id="AKV57834.1"/>
    </source>
</evidence>
<gene>
    <name evidence="7" type="ORF">AK829_00035</name>
</gene>
<organism evidence="7 8">
    <name type="scientific">Corynebacterium riegelii</name>
    <dbReference type="NCBI Taxonomy" id="156976"/>
    <lineage>
        <taxon>Bacteria</taxon>
        <taxon>Bacillati</taxon>
        <taxon>Actinomycetota</taxon>
        <taxon>Actinomycetes</taxon>
        <taxon>Mycobacteriales</taxon>
        <taxon>Corynebacteriaceae</taxon>
        <taxon>Corynebacterium</taxon>
    </lineage>
</organism>
<feature type="transmembrane region" description="Helical" evidence="5">
    <location>
        <begin position="12"/>
        <end position="31"/>
    </location>
</feature>
<dbReference type="Proteomes" id="UP000060016">
    <property type="component" value="Chromosome"/>
</dbReference>
<feature type="domain" description="Methylamine utilisation protein MauE" evidence="6">
    <location>
        <begin position="15"/>
        <end position="145"/>
    </location>
</feature>
<evidence type="ECO:0000259" key="6">
    <source>
        <dbReference type="Pfam" id="PF07291"/>
    </source>
</evidence>
<accession>A0A0K1R8U3</accession>
<protein>
    <recommendedName>
        <fullName evidence="6">Methylamine utilisation protein MauE domain-containing protein</fullName>
    </recommendedName>
</protein>
<keyword evidence="8" id="KW-1185">Reference proteome</keyword>
<comment type="subcellular location">
    <subcellularLocation>
        <location evidence="1">Membrane</location>
        <topology evidence="1">Multi-pass membrane protein</topology>
    </subcellularLocation>
</comment>
<dbReference type="AlphaFoldDB" id="A0A0K1R8U3"/>
<keyword evidence="4 5" id="KW-0472">Membrane</keyword>
<dbReference type="KEGG" id="crie:AK829_00035"/>
<evidence type="ECO:0000256" key="4">
    <source>
        <dbReference type="ARBA" id="ARBA00023136"/>
    </source>
</evidence>
<dbReference type="PATRIC" id="fig|156976.3.peg.6"/>
<dbReference type="STRING" id="156976.AK829_00035"/>
<keyword evidence="3 5" id="KW-1133">Transmembrane helix</keyword>
<dbReference type="Pfam" id="PF07291">
    <property type="entry name" value="MauE"/>
    <property type="match status" value="1"/>
</dbReference>
<dbReference type="InterPro" id="IPR009908">
    <property type="entry name" value="Methylamine_util_MauE"/>
</dbReference>
<feature type="transmembrane region" description="Helical" evidence="5">
    <location>
        <begin position="59"/>
        <end position="79"/>
    </location>
</feature>
<evidence type="ECO:0000256" key="3">
    <source>
        <dbReference type="ARBA" id="ARBA00022989"/>
    </source>
</evidence>
<dbReference type="GO" id="GO:0030416">
    <property type="term" value="P:methylamine metabolic process"/>
    <property type="evidence" value="ECO:0007669"/>
    <property type="project" value="InterPro"/>
</dbReference>
<feature type="transmembrane region" description="Helical" evidence="5">
    <location>
        <begin position="86"/>
        <end position="106"/>
    </location>
</feature>
<dbReference type="GO" id="GO:0016020">
    <property type="term" value="C:membrane"/>
    <property type="evidence" value="ECO:0007669"/>
    <property type="project" value="UniProtKB-SubCell"/>
</dbReference>
<reference evidence="7 8" key="1">
    <citation type="submission" date="2015-08" db="EMBL/GenBank/DDBJ databases">
        <authorList>
            <person name="Babu N.S."/>
            <person name="Beckwith C.J."/>
            <person name="Beseler K.G."/>
            <person name="Brison A."/>
            <person name="Carone J.V."/>
            <person name="Caskin T.P."/>
            <person name="Diamond M."/>
            <person name="Durham M.E."/>
            <person name="Foxe J.M."/>
            <person name="Go M."/>
            <person name="Henderson B.A."/>
            <person name="Jones I.B."/>
            <person name="McGettigan J.A."/>
            <person name="Micheletti S.J."/>
            <person name="Nasrallah M.E."/>
            <person name="Ortiz D."/>
            <person name="Piller C.R."/>
            <person name="Privatt S.R."/>
            <person name="Schneider S.L."/>
            <person name="Sharp S."/>
            <person name="Smith T.C."/>
            <person name="Stanton J.D."/>
            <person name="Ullery H.E."/>
            <person name="Wilson R.J."/>
            <person name="Serrano M.G."/>
            <person name="Buck G."/>
            <person name="Lee V."/>
            <person name="Wang Y."/>
            <person name="Carvalho R."/>
            <person name="Voegtly L."/>
            <person name="Shi R."/>
            <person name="Duckworth R."/>
            <person name="Johnson A."/>
            <person name="Loviza R."/>
            <person name="Walstead R."/>
            <person name="Shah Z."/>
            <person name="Kiflezghi M."/>
            <person name="Wade K."/>
            <person name="Ball S.L."/>
            <person name="Bradley K.W."/>
            <person name="Asai D.J."/>
            <person name="Bowman C.A."/>
            <person name="Russell D.A."/>
            <person name="Pope W.H."/>
            <person name="Jacobs-Sera D."/>
            <person name="Hendrix R.W."/>
            <person name="Hatfull G.F."/>
        </authorList>
    </citation>
    <scope>NUCLEOTIDE SEQUENCE [LARGE SCALE GENOMIC DNA]</scope>
    <source>
        <strain evidence="7 8">PUDD_83A45</strain>
    </source>
</reference>